<evidence type="ECO:0000313" key="13">
    <source>
        <dbReference type="Proteomes" id="UP000316639"/>
    </source>
</evidence>
<evidence type="ECO:0000259" key="11">
    <source>
        <dbReference type="Pfam" id="PF07730"/>
    </source>
</evidence>
<comment type="caution">
    <text evidence="12">The sequence shown here is derived from an EMBL/GenBank/DDBJ whole genome shotgun (WGS) entry which is preliminary data.</text>
</comment>
<dbReference type="Gene3D" id="1.20.5.1930">
    <property type="match status" value="1"/>
</dbReference>
<evidence type="ECO:0000256" key="5">
    <source>
        <dbReference type="ARBA" id="ARBA00022741"/>
    </source>
</evidence>
<feature type="domain" description="Signal transduction histidine kinase subgroup 3 dimerisation and phosphoacceptor" evidence="11">
    <location>
        <begin position="207"/>
        <end position="272"/>
    </location>
</feature>
<dbReference type="Pfam" id="PF07730">
    <property type="entry name" value="HisKA_3"/>
    <property type="match status" value="1"/>
</dbReference>
<keyword evidence="3" id="KW-0597">Phosphoprotein</keyword>
<organism evidence="12 13">
    <name type="scientific">Lentzea tibetensis</name>
    <dbReference type="NCBI Taxonomy" id="2591470"/>
    <lineage>
        <taxon>Bacteria</taxon>
        <taxon>Bacillati</taxon>
        <taxon>Actinomycetota</taxon>
        <taxon>Actinomycetes</taxon>
        <taxon>Pseudonocardiales</taxon>
        <taxon>Pseudonocardiaceae</taxon>
        <taxon>Lentzea</taxon>
    </lineage>
</organism>
<dbReference type="GO" id="GO:0000155">
    <property type="term" value="F:phosphorelay sensor kinase activity"/>
    <property type="evidence" value="ECO:0007669"/>
    <property type="project" value="InterPro"/>
</dbReference>
<dbReference type="Gene3D" id="3.30.565.10">
    <property type="entry name" value="Histidine kinase-like ATPase, C-terminal domain"/>
    <property type="match status" value="1"/>
</dbReference>
<keyword evidence="8" id="KW-0902">Two-component regulatory system</keyword>
<keyword evidence="6 12" id="KW-0418">Kinase</keyword>
<dbReference type="GO" id="GO:0046983">
    <property type="term" value="F:protein dimerization activity"/>
    <property type="evidence" value="ECO:0007669"/>
    <property type="project" value="InterPro"/>
</dbReference>
<dbReference type="SUPFAM" id="SSF55874">
    <property type="entry name" value="ATPase domain of HSP90 chaperone/DNA topoisomerase II/histidine kinase"/>
    <property type="match status" value="1"/>
</dbReference>
<evidence type="ECO:0000256" key="10">
    <source>
        <dbReference type="SAM" id="Phobius"/>
    </source>
</evidence>
<reference evidence="12 13" key="1">
    <citation type="submission" date="2019-07" db="EMBL/GenBank/DDBJ databases">
        <title>Lentzea xizangensis sp. nov., isolated from Qinghai-Tibetan Plateau Soils.</title>
        <authorList>
            <person name="Huang J."/>
        </authorList>
    </citation>
    <scope>NUCLEOTIDE SEQUENCE [LARGE SCALE GENOMIC DNA]</scope>
    <source>
        <strain evidence="12 13">FXJ1.1311</strain>
    </source>
</reference>
<evidence type="ECO:0000256" key="4">
    <source>
        <dbReference type="ARBA" id="ARBA00022679"/>
    </source>
</evidence>
<feature type="transmembrane region" description="Helical" evidence="10">
    <location>
        <begin position="153"/>
        <end position="176"/>
    </location>
</feature>
<evidence type="ECO:0000256" key="6">
    <source>
        <dbReference type="ARBA" id="ARBA00022777"/>
    </source>
</evidence>
<feature type="transmembrane region" description="Helical" evidence="10">
    <location>
        <begin position="67"/>
        <end position="84"/>
    </location>
</feature>
<comment type="catalytic activity">
    <reaction evidence="1">
        <text>ATP + protein L-histidine = ADP + protein N-phospho-L-histidine.</text>
        <dbReference type="EC" id="2.7.13.3"/>
    </reaction>
</comment>
<dbReference type="InterPro" id="IPR036890">
    <property type="entry name" value="HATPase_C_sf"/>
</dbReference>
<dbReference type="EMBL" id="VOBR01000044">
    <property type="protein sequence ID" value="TWP45160.1"/>
    <property type="molecule type" value="Genomic_DNA"/>
</dbReference>
<dbReference type="OrthoDB" id="227596at2"/>
<keyword evidence="10" id="KW-1133">Transmembrane helix</keyword>
<keyword evidence="10" id="KW-0472">Membrane</keyword>
<keyword evidence="7" id="KW-0067">ATP-binding</keyword>
<sequence>MTEAVPRRLLPVLPDVRASVTAFVDETWARMRRVTPLRLAGEIAVVAVPVLLDLWPGWWASKTTGGWVLAALIAGYVLVLPLRLALPATAFLLGVALAMITPYGGAAIFLVLSYNAGRRIESWLRASITALVAFVLLVAMWNDTPVGVSGSFGVFIMITVFSMVVAVPFLVGRYLAARQALVVAMQEREARMRSEHKMLSRQVRLRERSRIAQDMHDSLGHRLSLISVHAGALAMDTRLDERQREAIGVLRGAALTGMEELRAVIGVLRSEDEPDDDPARRTVDAIDELVEGARRAGMLVSLVRGGQATDVPAKVSHAAYRVAQEGMTNASKHAPGATVQVTVKYEPDALVVEVRNNPPRSGSTPNGAGVGLIGLGERVRVAGGMLHVGALPTGGYRIAAVLPYEESHVAEPADEPDDEEPPTRIRKWAGVGSIVVAGFLVAVVVGGFTWLGSQPVTDVVSAEVLNSIQPGQSEAEVIAKIPKGSPPLLTEGDPSSDATPEPPGSHCEYRVTDEQRYLARGVQLVRFCFVDGKLIEKKLHVQRTS</sequence>
<dbReference type="RefSeq" id="WP_146360328.1">
    <property type="nucleotide sequence ID" value="NZ_VOBR01000044.1"/>
</dbReference>
<dbReference type="Proteomes" id="UP000316639">
    <property type="component" value="Unassembled WGS sequence"/>
</dbReference>
<name>A0A563EG36_9PSEU</name>
<evidence type="ECO:0000256" key="3">
    <source>
        <dbReference type="ARBA" id="ARBA00022553"/>
    </source>
</evidence>
<evidence type="ECO:0000256" key="7">
    <source>
        <dbReference type="ARBA" id="ARBA00022840"/>
    </source>
</evidence>
<protein>
    <recommendedName>
        <fullName evidence="2">histidine kinase</fullName>
        <ecNumber evidence="2">2.7.13.3</ecNumber>
    </recommendedName>
</protein>
<evidence type="ECO:0000256" key="2">
    <source>
        <dbReference type="ARBA" id="ARBA00012438"/>
    </source>
</evidence>
<evidence type="ECO:0000313" key="12">
    <source>
        <dbReference type="EMBL" id="TWP45160.1"/>
    </source>
</evidence>
<dbReference type="EC" id="2.7.13.3" evidence="2"/>
<dbReference type="InterPro" id="IPR011712">
    <property type="entry name" value="Sig_transdc_His_kin_sub3_dim/P"/>
</dbReference>
<evidence type="ECO:0000256" key="1">
    <source>
        <dbReference type="ARBA" id="ARBA00000085"/>
    </source>
</evidence>
<dbReference type="GO" id="GO:0005524">
    <property type="term" value="F:ATP binding"/>
    <property type="evidence" value="ECO:0007669"/>
    <property type="project" value="UniProtKB-KW"/>
</dbReference>
<dbReference type="AlphaFoldDB" id="A0A563EG36"/>
<feature type="transmembrane region" description="Helical" evidence="10">
    <location>
        <begin position="428"/>
        <end position="451"/>
    </location>
</feature>
<dbReference type="CDD" id="cd16917">
    <property type="entry name" value="HATPase_UhpB-NarQ-NarX-like"/>
    <property type="match status" value="1"/>
</dbReference>
<feature type="transmembrane region" description="Helical" evidence="10">
    <location>
        <begin position="123"/>
        <end position="141"/>
    </location>
</feature>
<keyword evidence="4" id="KW-0808">Transferase</keyword>
<keyword evidence="5" id="KW-0547">Nucleotide-binding</keyword>
<dbReference type="InterPro" id="IPR050482">
    <property type="entry name" value="Sensor_HK_TwoCompSys"/>
</dbReference>
<dbReference type="PANTHER" id="PTHR24421:SF10">
    <property type="entry name" value="NITRATE_NITRITE SENSOR PROTEIN NARQ"/>
    <property type="match status" value="1"/>
</dbReference>
<evidence type="ECO:0000256" key="9">
    <source>
        <dbReference type="SAM" id="MobiDB-lite"/>
    </source>
</evidence>
<gene>
    <name evidence="12" type="ORF">FKR81_40085</name>
</gene>
<dbReference type="PANTHER" id="PTHR24421">
    <property type="entry name" value="NITRATE/NITRITE SENSOR PROTEIN NARX-RELATED"/>
    <property type="match status" value="1"/>
</dbReference>
<accession>A0A563EG36</accession>
<feature type="transmembrane region" description="Helical" evidence="10">
    <location>
        <begin position="37"/>
        <end position="55"/>
    </location>
</feature>
<dbReference type="GO" id="GO:0016020">
    <property type="term" value="C:membrane"/>
    <property type="evidence" value="ECO:0007669"/>
    <property type="project" value="InterPro"/>
</dbReference>
<keyword evidence="13" id="KW-1185">Reference proteome</keyword>
<proteinExistence type="predicted"/>
<keyword evidence="10" id="KW-0812">Transmembrane</keyword>
<evidence type="ECO:0000256" key="8">
    <source>
        <dbReference type="ARBA" id="ARBA00023012"/>
    </source>
</evidence>
<feature type="region of interest" description="Disordered" evidence="9">
    <location>
        <begin position="483"/>
        <end position="505"/>
    </location>
</feature>
<feature type="transmembrane region" description="Helical" evidence="10">
    <location>
        <begin position="90"/>
        <end position="111"/>
    </location>
</feature>